<dbReference type="Gene3D" id="3.40.50.1820">
    <property type="entry name" value="alpha/beta hydrolase"/>
    <property type="match status" value="1"/>
</dbReference>
<evidence type="ECO:0000313" key="2">
    <source>
        <dbReference type="Proteomes" id="UP000037460"/>
    </source>
</evidence>
<protein>
    <submittedName>
        <fullName evidence="1">Alpha beta hydrolase fold</fullName>
    </submittedName>
</protein>
<dbReference type="EMBL" id="JWZX01002826">
    <property type="protein sequence ID" value="KOO26624.1"/>
    <property type="molecule type" value="Genomic_DNA"/>
</dbReference>
<gene>
    <name evidence="1" type="ORF">Ctob_002923</name>
</gene>
<name>A0A0M0JJ70_9EUKA</name>
<dbReference type="Proteomes" id="UP000037460">
    <property type="component" value="Unassembled WGS sequence"/>
</dbReference>
<keyword evidence="1" id="KW-0378">Hydrolase</keyword>
<evidence type="ECO:0000313" key="1">
    <source>
        <dbReference type="EMBL" id="KOO26624.1"/>
    </source>
</evidence>
<keyword evidence="2" id="KW-1185">Reference proteome</keyword>
<dbReference type="GO" id="GO:0016787">
    <property type="term" value="F:hydrolase activity"/>
    <property type="evidence" value="ECO:0007669"/>
    <property type="project" value="UniProtKB-KW"/>
</dbReference>
<reference evidence="2" key="1">
    <citation type="journal article" date="2015" name="PLoS Genet.">
        <title>Genome Sequence and Transcriptome Analyses of Chrysochromulina tobin: Metabolic Tools for Enhanced Algal Fitness in the Prominent Order Prymnesiales (Haptophyceae).</title>
        <authorList>
            <person name="Hovde B.T."/>
            <person name="Deodato C.R."/>
            <person name="Hunsperger H.M."/>
            <person name="Ryken S.A."/>
            <person name="Yost W."/>
            <person name="Jha R.K."/>
            <person name="Patterson J."/>
            <person name="Monnat R.J. Jr."/>
            <person name="Barlow S.B."/>
            <person name="Starkenburg S.R."/>
            <person name="Cattolico R.A."/>
        </authorList>
    </citation>
    <scope>NUCLEOTIDE SEQUENCE</scope>
    <source>
        <strain evidence="2">CCMP291</strain>
    </source>
</reference>
<dbReference type="OrthoDB" id="44248at2759"/>
<comment type="caution">
    <text evidence="1">The sequence shown here is derived from an EMBL/GenBank/DDBJ whole genome shotgun (WGS) entry which is preliminary data.</text>
</comment>
<organism evidence="1 2">
    <name type="scientific">Chrysochromulina tobinii</name>
    <dbReference type="NCBI Taxonomy" id="1460289"/>
    <lineage>
        <taxon>Eukaryota</taxon>
        <taxon>Haptista</taxon>
        <taxon>Haptophyta</taxon>
        <taxon>Prymnesiophyceae</taxon>
        <taxon>Prymnesiales</taxon>
        <taxon>Chrysochromulinaceae</taxon>
        <taxon>Chrysochromulina</taxon>
    </lineage>
</organism>
<accession>A0A0M0JJ70</accession>
<dbReference type="InterPro" id="IPR029058">
    <property type="entry name" value="AB_hydrolase_fold"/>
</dbReference>
<dbReference type="AlphaFoldDB" id="A0A0M0JJ70"/>
<dbReference type="SUPFAM" id="SSF53474">
    <property type="entry name" value="alpha/beta-Hydrolases"/>
    <property type="match status" value="1"/>
</dbReference>
<sequence>MAAAALADISPARIRRLVVTGVAADRGTSGRLALRSWRASLSAGDLRGFVWRLILDTHSPRYLAAQETNVPNLAQKGSVDRGLLLVGEEDTLSPSSAARELADAAGWEFRSIAGAAHAVPIEQAVIWRRAVLEFLDRSE</sequence>
<proteinExistence type="predicted"/>